<dbReference type="PROSITE" id="PS50838">
    <property type="entry name" value="MAGE"/>
    <property type="match status" value="1"/>
</dbReference>
<dbReference type="PANTHER" id="PTHR11736">
    <property type="entry name" value="MELANOMA-ASSOCIATED ANTIGEN MAGE ANTIGEN"/>
    <property type="match status" value="1"/>
</dbReference>
<proteinExistence type="predicted"/>
<dbReference type="Gene3D" id="1.10.10.1200">
    <property type="entry name" value="MAGE homology domain, winged helix WH1 motif"/>
    <property type="match status" value="1"/>
</dbReference>
<dbReference type="FunFam" id="1.10.10.1200:FF:000007">
    <property type="entry name" value="Melanoma-associated antigen C2"/>
    <property type="match status" value="1"/>
</dbReference>
<evidence type="ECO:0000256" key="1">
    <source>
        <dbReference type="SAM" id="MobiDB-lite"/>
    </source>
</evidence>
<dbReference type="AlphaFoldDB" id="L5L571"/>
<dbReference type="EMBL" id="KB030305">
    <property type="protein sequence ID" value="ELK18792.1"/>
    <property type="molecule type" value="Genomic_DNA"/>
</dbReference>
<dbReference type="eggNOG" id="KOG4562">
    <property type="taxonomic scope" value="Eukaryota"/>
</dbReference>
<dbReference type="STRING" id="9402.L5L571"/>
<dbReference type="Proteomes" id="UP000010552">
    <property type="component" value="Unassembled WGS sequence"/>
</dbReference>
<dbReference type="FunCoup" id="L5L571">
    <property type="interactions" value="20"/>
</dbReference>
<gene>
    <name evidence="3" type="ORF">PAL_GLEAN10001004</name>
</gene>
<dbReference type="InParanoid" id="L5L571"/>
<dbReference type="Gene3D" id="1.10.10.1210">
    <property type="entry name" value="MAGE homology domain, winged helix WH2 motif"/>
    <property type="match status" value="1"/>
</dbReference>
<protein>
    <submittedName>
        <fullName evidence="3">Melanoma-associated antigen 8</fullName>
    </submittedName>
</protein>
<dbReference type="InterPro" id="IPR037445">
    <property type="entry name" value="MAGE"/>
</dbReference>
<feature type="domain" description="MAGE" evidence="2">
    <location>
        <begin position="43"/>
        <end position="242"/>
    </location>
</feature>
<sequence length="250" mass="28046">MPAAMGSPPWSQSEDEGSSSQDEGGPSSSEDSEDAESLLQDALRLKMIDLVVFLLLKYREKEPTTKAEMLSSVIKEYQDHFPEIFSLASECLQLVFGVDVKEVDPSNHCYVLDTTLGLTYDEMGNDEGSMPKTGLLITLLCLILLEGDRASEEEVWEALNGMGVRDGREHSIFGEPRELITKIWVQEEYLEYRLVPNSCPARYEFLWGPRAHAETSKPKVLEYLLRVNRKNPISFLSLFGGVDSDEEEGA</sequence>
<feature type="compositionally biased region" description="Low complexity" evidence="1">
    <location>
        <begin position="18"/>
        <end position="29"/>
    </location>
</feature>
<keyword evidence="4" id="KW-1185">Reference proteome</keyword>
<organism evidence="3 4">
    <name type="scientific">Pteropus alecto</name>
    <name type="common">Black flying fox</name>
    <dbReference type="NCBI Taxonomy" id="9402"/>
    <lineage>
        <taxon>Eukaryota</taxon>
        <taxon>Metazoa</taxon>
        <taxon>Chordata</taxon>
        <taxon>Craniata</taxon>
        <taxon>Vertebrata</taxon>
        <taxon>Euteleostomi</taxon>
        <taxon>Mammalia</taxon>
        <taxon>Eutheria</taxon>
        <taxon>Laurasiatheria</taxon>
        <taxon>Chiroptera</taxon>
        <taxon>Yinpterochiroptera</taxon>
        <taxon>Pteropodoidea</taxon>
        <taxon>Pteropodidae</taxon>
        <taxon>Pteropodinae</taxon>
        <taxon>Pteropus</taxon>
    </lineage>
</organism>
<evidence type="ECO:0000313" key="4">
    <source>
        <dbReference type="Proteomes" id="UP000010552"/>
    </source>
</evidence>
<feature type="region of interest" description="Disordered" evidence="1">
    <location>
        <begin position="1"/>
        <end position="36"/>
    </location>
</feature>
<dbReference type="GO" id="GO:0005634">
    <property type="term" value="C:nucleus"/>
    <property type="evidence" value="ECO:0007669"/>
    <property type="project" value="TreeGrafter"/>
</dbReference>
<dbReference type="GO" id="GO:0000122">
    <property type="term" value="P:negative regulation of transcription by RNA polymerase II"/>
    <property type="evidence" value="ECO:0007669"/>
    <property type="project" value="TreeGrafter"/>
</dbReference>
<dbReference type="InterPro" id="IPR041898">
    <property type="entry name" value="MAGE_WH1"/>
</dbReference>
<name>L5L571_PTEAL</name>
<reference evidence="4" key="1">
    <citation type="journal article" date="2013" name="Science">
        <title>Comparative analysis of bat genomes provides insight into the evolution of flight and immunity.</title>
        <authorList>
            <person name="Zhang G."/>
            <person name="Cowled C."/>
            <person name="Shi Z."/>
            <person name="Huang Z."/>
            <person name="Bishop-Lilly K.A."/>
            <person name="Fang X."/>
            <person name="Wynne J.W."/>
            <person name="Xiong Z."/>
            <person name="Baker M.L."/>
            <person name="Zhao W."/>
            <person name="Tachedjian M."/>
            <person name="Zhu Y."/>
            <person name="Zhou P."/>
            <person name="Jiang X."/>
            <person name="Ng J."/>
            <person name="Yang L."/>
            <person name="Wu L."/>
            <person name="Xiao J."/>
            <person name="Feng Y."/>
            <person name="Chen Y."/>
            <person name="Sun X."/>
            <person name="Zhang Y."/>
            <person name="Marsh G.A."/>
            <person name="Crameri G."/>
            <person name="Broder C.C."/>
            <person name="Frey K.G."/>
            <person name="Wang L.F."/>
            <person name="Wang J."/>
        </authorList>
    </citation>
    <scope>NUCLEOTIDE SEQUENCE [LARGE SCALE GENOMIC DNA]</scope>
</reference>
<accession>L5L571</accession>
<dbReference type="InterPro" id="IPR041899">
    <property type="entry name" value="MAGE_WH2"/>
</dbReference>
<dbReference type="InterPro" id="IPR002190">
    <property type="entry name" value="MHD_dom"/>
</dbReference>
<evidence type="ECO:0000313" key="3">
    <source>
        <dbReference type="EMBL" id="ELK18792.1"/>
    </source>
</evidence>
<dbReference type="SMART" id="SM01373">
    <property type="entry name" value="MAGE"/>
    <property type="match status" value="1"/>
</dbReference>
<evidence type="ECO:0000259" key="2">
    <source>
        <dbReference type="PROSITE" id="PS50838"/>
    </source>
</evidence>
<dbReference type="Pfam" id="PF01454">
    <property type="entry name" value="MAGE"/>
    <property type="match status" value="1"/>
</dbReference>
<dbReference type="PANTHER" id="PTHR11736:SF153">
    <property type="entry name" value="MELANOMA-ASSOCIATED ANTIGEN 10"/>
    <property type="match status" value="1"/>
</dbReference>
<dbReference type="FunFam" id="1.10.10.1210:FF:000001">
    <property type="entry name" value="melanoma-associated antigen D1"/>
    <property type="match status" value="1"/>
</dbReference>